<feature type="region of interest" description="Disordered" evidence="1">
    <location>
        <begin position="459"/>
        <end position="527"/>
    </location>
</feature>
<dbReference type="PANTHER" id="PTHR13491:SF0">
    <property type="entry name" value="ZINC FINGER CCHC DOMAIN-CONTAINING PROTEIN 10"/>
    <property type="match status" value="1"/>
</dbReference>
<feature type="compositionally biased region" description="Polar residues" evidence="1">
    <location>
        <begin position="771"/>
        <end position="786"/>
    </location>
</feature>
<dbReference type="EMBL" id="CAEY01001993">
    <property type="status" value="NOT_ANNOTATED_CDS"/>
    <property type="molecule type" value="Genomic_DNA"/>
</dbReference>
<feature type="compositionally biased region" description="Polar residues" evidence="1">
    <location>
        <begin position="888"/>
        <end position="897"/>
    </location>
</feature>
<feature type="compositionally biased region" description="Basic and acidic residues" evidence="1">
    <location>
        <begin position="176"/>
        <end position="187"/>
    </location>
</feature>
<evidence type="ECO:0000256" key="1">
    <source>
        <dbReference type="SAM" id="MobiDB-lite"/>
    </source>
</evidence>
<feature type="compositionally biased region" description="Polar residues" evidence="1">
    <location>
        <begin position="198"/>
        <end position="237"/>
    </location>
</feature>
<sequence>MDILPKRKCYNFRLSTRKFPKRSNTILNQSTIVGSLCNLMANEKVVVALLRIRDANESEKSVPVGFKIQENAIPAEVKPDRLHSANLVHIQVAGYKALPAMIACIGGDSKELSEFYSAFCERMKVKKLPNLANKINHWLSIKNIIVIRQSGSKMESITSKDFNGFIHHVENLAKLEKRTGEKEDSSKPKKQQAILEKPSSSVKAPTPNVSKSSSGYVTDSAEGSSLVNKDSTSIEDSGSQKDLLDSTMRNITKFQVLLESLSSFDPYRLLFLEVSQIHSNLIKLIQNIENKFENHKQIDNFDSGIQYSCDITIIDEEDCTRESGNITLIEGLLPVKTSWYKRAMTSLNADIQDREPSNVITTIAKTCFPDHWVSGVTLRGQGGKKSLLNLWNYEDPLTFPCAGAYNKQLGTDRLQALINNTMRKCGRKSYDQTMEKHLGAALAKAIHYKRTKVNSTRGWDQMETSDEDEDLIYTSDKDADNEEYEDADTYTLPKPKDRRFQTPVLSSRRSKNLESSSSKNSVNLSPRVMIPDISMVYESSPKHASEKDADPNKEKDNDEVANKSSMSATTVGADNENQDNLKEDNVGPVEKEDTGETAENENPGSPRTPANSQESLGFNQDDDDFLRDLNLGDEPDRIFSGSEKEDTNDSEIQDPQSKEESKEKEGTGDSVSKKLTSTPAKDNVVHNLSLKYSPIPGKSKSDTEMTESVGSESRGSDSNASKVDPTKKGTIDSYFPKRKKSALFDENLASKKSKNADQEPEVEKNDEKSRGSIQPSGSEVKENQSFAGTIDPMTLAFLTNPANAALLNRVSTSFKKSIETTKPKSWPGITRNFKNMQVFGKFKQPLKETSIEPIPSTSAKSSSQPSQQSYPGSGKSSSNSSSMKSSEPNESILSSQRMNQDTIHCITMAYWIVDDEKVQQPVLLKLKKVSFIENELVLPFSMYNSNTRNCFQFKVGNIDFHGKILSLGDNSEELKATFRRNSSANPDWKGLPKMVRMNDRISKFSHTPLKDKNNLPPYKILTEIEVKRIFHENIAQDSQINESTPLSSTNSESQKNKRTQEEIDRRSSSEEENDEEDSTDKNENHKISGKKAIKKTKEDQAKEIMTNKQKRMRNDVLEVDKTRPERIMEKLNSQINDIIQKKSIISSSETNGQVLITIINILDDLREFLDQNQQNELANANIVPEKDSTYKISQKGLIQLDLDLYEAAVKHAKANNPASFAYSLVKFSFPKSYIQDVVLGKKFYERSEFDEMLKSKEDENRKYPLSFIWGFKDPFNERMEGNFDYKLGNERIRAFINHTFRKSNIFSYSKEAESHVRRRIMKELCFLNAEISKKKAKEDIEDQESESGKSQESMIWDSDWFEKK</sequence>
<dbReference type="EnsemblMetazoa" id="tetur99g00020.1">
    <property type="protein sequence ID" value="tetur99g00020.1"/>
    <property type="gene ID" value="tetur99g00020"/>
</dbReference>
<dbReference type="Proteomes" id="UP000015104">
    <property type="component" value="Unassembled WGS sequence"/>
</dbReference>
<feature type="compositionally biased region" description="Low complexity" evidence="1">
    <location>
        <begin position="855"/>
        <end position="886"/>
    </location>
</feature>
<evidence type="ECO:0000313" key="3">
    <source>
        <dbReference type="Proteomes" id="UP000015104"/>
    </source>
</evidence>
<feature type="compositionally biased region" description="Polar residues" evidence="1">
    <location>
        <begin position="600"/>
        <end position="618"/>
    </location>
</feature>
<feature type="compositionally biased region" description="Polar residues" evidence="1">
    <location>
        <begin position="1036"/>
        <end position="1053"/>
    </location>
</feature>
<feature type="compositionally biased region" description="Basic and acidic residues" evidence="1">
    <location>
        <begin position="656"/>
        <end position="667"/>
    </location>
</feature>
<feature type="compositionally biased region" description="Basic and acidic residues" evidence="1">
    <location>
        <begin position="634"/>
        <end position="647"/>
    </location>
</feature>
<dbReference type="InterPro" id="IPR039715">
    <property type="entry name" value="ZCCHC10"/>
</dbReference>
<evidence type="ECO:0000313" key="2">
    <source>
        <dbReference type="EnsemblMetazoa" id="tetur99g00020.1"/>
    </source>
</evidence>
<feature type="compositionally biased region" description="Polar residues" evidence="1">
    <location>
        <begin position="562"/>
        <end position="572"/>
    </location>
</feature>
<feature type="region of interest" description="Disordered" evidence="1">
    <location>
        <begin position="176"/>
        <end position="240"/>
    </location>
</feature>
<dbReference type="PANTHER" id="PTHR13491">
    <property type="entry name" value="ZCCHC10 PROTEIN"/>
    <property type="match status" value="1"/>
</dbReference>
<feature type="region of interest" description="Disordered" evidence="1">
    <location>
        <begin position="852"/>
        <end position="897"/>
    </location>
</feature>
<feature type="region of interest" description="Disordered" evidence="1">
    <location>
        <begin position="1036"/>
        <end position="1111"/>
    </location>
</feature>
<feature type="compositionally biased region" description="Basic and acidic residues" evidence="1">
    <location>
        <begin position="754"/>
        <end position="770"/>
    </location>
</feature>
<reference evidence="3" key="1">
    <citation type="submission" date="2011-08" db="EMBL/GenBank/DDBJ databases">
        <authorList>
            <person name="Rombauts S."/>
        </authorList>
    </citation>
    <scope>NUCLEOTIDE SEQUENCE</scope>
    <source>
        <strain evidence="3">London</strain>
    </source>
</reference>
<feature type="compositionally biased region" description="Acidic residues" evidence="1">
    <location>
        <begin position="479"/>
        <end position="488"/>
    </location>
</feature>
<feature type="region of interest" description="Disordered" evidence="1">
    <location>
        <begin position="1335"/>
        <end position="1364"/>
    </location>
</feature>
<organism evidence="2 3">
    <name type="scientific">Tetranychus urticae</name>
    <name type="common">Two-spotted spider mite</name>
    <dbReference type="NCBI Taxonomy" id="32264"/>
    <lineage>
        <taxon>Eukaryota</taxon>
        <taxon>Metazoa</taxon>
        <taxon>Ecdysozoa</taxon>
        <taxon>Arthropoda</taxon>
        <taxon>Chelicerata</taxon>
        <taxon>Arachnida</taxon>
        <taxon>Acari</taxon>
        <taxon>Acariformes</taxon>
        <taxon>Trombidiformes</taxon>
        <taxon>Prostigmata</taxon>
        <taxon>Eleutherengona</taxon>
        <taxon>Raphignathae</taxon>
        <taxon>Tetranychoidea</taxon>
        <taxon>Tetranychidae</taxon>
        <taxon>Tetranychus</taxon>
    </lineage>
</organism>
<name>T1L6N4_TETUR</name>
<feature type="region of interest" description="Disordered" evidence="1">
    <location>
        <begin position="539"/>
        <end position="786"/>
    </location>
</feature>
<proteinExistence type="predicted"/>
<feature type="compositionally biased region" description="Polar residues" evidence="1">
    <location>
        <begin position="706"/>
        <end position="721"/>
    </location>
</feature>
<feature type="compositionally biased region" description="Polar residues" evidence="1">
    <location>
        <begin position="669"/>
        <end position="680"/>
    </location>
</feature>
<reference evidence="2" key="2">
    <citation type="submission" date="2015-06" db="UniProtKB">
        <authorList>
            <consortium name="EnsemblMetazoa"/>
        </authorList>
    </citation>
    <scope>IDENTIFICATION</scope>
</reference>
<feature type="compositionally biased region" description="Basic and acidic residues" evidence="1">
    <location>
        <begin position="579"/>
        <end position="594"/>
    </location>
</feature>
<keyword evidence="3" id="KW-1185">Reference proteome</keyword>
<feature type="compositionally biased region" description="Basic and acidic residues" evidence="1">
    <location>
        <begin position="1054"/>
        <end position="1069"/>
    </location>
</feature>
<feature type="compositionally biased region" description="Basic and acidic residues" evidence="1">
    <location>
        <begin position="540"/>
        <end position="561"/>
    </location>
</feature>
<dbReference type="HOGENOM" id="CLU_007096_0_0_1"/>
<protein>
    <submittedName>
        <fullName evidence="2">Uncharacterized protein</fullName>
    </submittedName>
</protein>
<accession>T1L6N4</accession>
<feature type="compositionally biased region" description="Low complexity" evidence="1">
    <location>
        <begin position="513"/>
        <end position="525"/>
    </location>
</feature>